<dbReference type="Proteomes" id="UP001224477">
    <property type="component" value="Unassembled WGS sequence"/>
</dbReference>
<organism evidence="2 3">
    <name type="scientific">Pseudomonas yamanorum</name>
    <dbReference type="NCBI Taxonomy" id="515393"/>
    <lineage>
        <taxon>Bacteria</taxon>
        <taxon>Pseudomonadati</taxon>
        <taxon>Pseudomonadota</taxon>
        <taxon>Gammaproteobacteria</taxon>
        <taxon>Pseudomonadales</taxon>
        <taxon>Pseudomonadaceae</taxon>
        <taxon>Pseudomonas</taxon>
    </lineage>
</organism>
<sequence length="178" mass="19364">MITRRKLLYSGAALTGAGLFAPLWAGVALAQEVSSAASDDIESFRQLSMFLLERPSLDATLSLRILAQCTQNDPEFPQKMKALWSKVGQHHLRSVGQLSGSPFYADPVIKDTTQKIVSAWYLGYTGTPVSLRATDGTRLVTFTGALAYQPTADATVIPTYSRGKTNYWVHPPATLAND</sequence>
<dbReference type="EMBL" id="JACAQR010000034">
    <property type="protein sequence ID" value="NWD44947.1"/>
    <property type="molecule type" value="Genomic_DNA"/>
</dbReference>
<evidence type="ECO:0000313" key="3">
    <source>
        <dbReference type="Proteomes" id="UP000546584"/>
    </source>
</evidence>
<dbReference type="GeneID" id="93514994"/>
<dbReference type="EMBL" id="JAVGXC010000031">
    <property type="protein sequence ID" value="MDR0191999.1"/>
    <property type="molecule type" value="Genomic_DNA"/>
</dbReference>
<dbReference type="PROSITE" id="PS51318">
    <property type="entry name" value="TAT"/>
    <property type="match status" value="1"/>
</dbReference>
<reference evidence="2 3" key="1">
    <citation type="submission" date="2020-04" db="EMBL/GenBank/DDBJ databases">
        <title>Molecular characterization of pseudomonads from Agaricus bisporus reveal novel blotch 2 pathogens in Western Europe.</title>
        <authorList>
            <person name="Taparia T."/>
            <person name="Krijger M."/>
            <person name="Haynes E."/>
            <person name="Elpinstone J.G."/>
            <person name="Noble R."/>
            <person name="Van Der Wolf J."/>
        </authorList>
    </citation>
    <scope>NUCLEOTIDE SEQUENCE [LARGE SCALE GENOMIC DNA]</scope>
    <source>
        <strain evidence="2 3">IPO3753</strain>
    </source>
</reference>
<dbReference type="AlphaFoldDB" id="A0A1H2HTS9"/>
<evidence type="ECO:0000313" key="2">
    <source>
        <dbReference type="EMBL" id="NWD44947.1"/>
    </source>
</evidence>
<reference evidence="1 4" key="2">
    <citation type="journal article" date="2023" name="Microbiol. Resour. Announc.">
        <title>Whole-genome sequence of Pseudomonas yamanorum OLsAu1 isolated from the edible ectomycorrhizal mushroom Lactarius sp. section Deliciosi.</title>
        <authorList>
            <person name="Ramirez-Mendoza R."/>
            <person name="Angeles-Argaiz R.E."/>
            <person name="Hernandez-Oaxaca D."/>
            <person name="Aguirre-Beltran L."/>
            <person name="Almaraz-Suarez J."/>
            <person name="Perez-Moreno J."/>
        </authorList>
    </citation>
    <scope>NUCLEOTIDE SEQUENCE [LARGE SCALE GENOMIC DNA]</scope>
    <source>
        <strain evidence="1 4">OLsAu1</strain>
    </source>
</reference>
<dbReference type="RefSeq" id="WP_172834547.1">
    <property type="nucleotide sequence ID" value="NZ_JACAOW010000033.1"/>
</dbReference>
<dbReference type="InterPro" id="IPR024651">
    <property type="entry name" value="FAD-SLDH_ssu"/>
</dbReference>
<dbReference type="Proteomes" id="UP000546584">
    <property type="component" value="Unassembled WGS sequence"/>
</dbReference>
<evidence type="ECO:0000313" key="4">
    <source>
        <dbReference type="Proteomes" id="UP001224477"/>
    </source>
</evidence>
<dbReference type="Pfam" id="PF12318">
    <property type="entry name" value="FAD-SLDH"/>
    <property type="match status" value="1"/>
</dbReference>
<dbReference type="InterPro" id="IPR006311">
    <property type="entry name" value="TAT_signal"/>
</dbReference>
<comment type="caution">
    <text evidence="2">The sequence shown here is derived from an EMBL/GenBank/DDBJ whole genome shotgun (WGS) entry which is preliminary data.</text>
</comment>
<accession>A0A1H2HTS9</accession>
<name>A0A1H2HTS9_9PSED</name>
<protein>
    <submittedName>
        <fullName evidence="1">Sugar dehydrogenase complex small subunit</fullName>
    </submittedName>
</protein>
<proteinExistence type="predicted"/>
<keyword evidence="4" id="KW-1185">Reference proteome</keyword>
<gene>
    <name evidence="2" type="ORF">HX826_24010</name>
    <name evidence="1" type="ORF">RCO22_23920</name>
</gene>
<evidence type="ECO:0000313" key="1">
    <source>
        <dbReference type="EMBL" id="MDR0191999.1"/>
    </source>
</evidence>